<evidence type="ECO:0000313" key="10">
    <source>
        <dbReference type="Proteomes" id="UP000295313"/>
    </source>
</evidence>
<dbReference type="PANTHER" id="PTHR23090">
    <property type="entry name" value="NH 3 /GLUTAMINE-DEPENDENT NAD + SYNTHETASE"/>
    <property type="match status" value="1"/>
</dbReference>
<dbReference type="NCBIfam" id="TIGR00552">
    <property type="entry name" value="nadE"/>
    <property type="match status" value="1"/>
</dbReference>
<dbReference type="EC" id="6.3.1.5" evidence="7"/>
<comment type="caution">
    <text evidence="9">The sequence shown here is derived from an EMBL/GenBank/DDBJ whole genome shotgun (WGS) entry which is preliminary data.</text>
</comment>
<name>A0A4R8IDT3_9FLAO</name>
<dbReference type="RefSeq" id="WP_133943271.1">
    <property type="nucleotide sequence ID" value="NZ_SOEO01000001.1"/>
</dbReference>
<comment type="similarity">
    <text evidence="6">Belongs to the NAD synthetase family.</text>
</comment>
<evidence type="ECO:0000256" key="5">
    <source>
        <dbReference type="ARBA" id="ARBA00023027"/>
    </source>
</evidence>
<keyword evidence="10" id="KW-1185">Reference proteome</keyword>
<dbReference type="InterPro" id="IPR003694">
    <property type="entry name" value="NAD_synthase"/>
</dbReference>
<dbReference type="OrthoDB" id="9803818at2"/>
<dbReference type="InterPro" id="IPR022310">
    <property type="entry name" value="NAD/GMP_synthase"/>
</dbReference>
<evidence type="ECO:0000259" key="8">
    <source>
        <dbReference type="Pfam" id="PF02540"/>
    </source>
</evidence>
<dbReference type="GO" id="GO:0009435">
    <property type="term" value="P:NAD+ biosynthetic process"/>
    <property type="evidence" value="ECO:0007669"/>
    <property type="project" value="UniProtKB-UniPathway"/>
</dbReference>
<keyword evidence="3 6" id="KW-0547">Nucleotide-binding</keyword>
<gene>
    <name evidence="9" type="ORF">B0I22_0753</name>
</gene>
<dbReference type="Pfam" id="PF02540">
    <property type="entry name" value="NAD_synthase"/>
    <property type="match status" value="1"/>
</dbReference>
<dbReference type="SUPFAM" id="SSF52402">
    <property type="entry name" value="Adenine nucleotide alpha hydrolases-like"/>
    <property type="match status" value="1"/>
</dbReference>
<accession>A0A4R8IDT3</accession>
<keyword evidence="4 6" id="KW-0067">ATP-binding</keyword>
<dbReference type="Proteomes" id="UP000295313">
    <property type="component" value="Unassembled WGS sequence"/>
</dbReference>
<dbReference type="GO" id="GO:0003952">
    <property type="term" value="F:NAD+ synthase (glutamine-hydrolyzing) activity"/>
    <property type="evidence" value="ECO:0007669"/>
    <property type="project" value="InterPro"/>
</dbReference>
<comment type="pathway">
    <text evidence="1">Cofactor biosynthesis; NAD(+) biosynthesis.</text>
</comment>
<dbReference type="AlphaFoldDB" id="A0A4R8IDT3"/>
<keyword evidence="5 6" id="KW-0520">NAD</keyword>
<dbReference type="GO" id="GO:0005524">
    <property type="term" value="F:ATP binding"/>
    <property type="evidence" value="ECO:0007669"/>
    <property type="project" value="UniProtKB-KW"/>
</dbReference>
<dbReference type="GO" id="GO:0004359">
    <property type="term" value="F:glutaminase activity"/>
    <property type="evidence" value="ECO:0007669"/>
    <property type="project" value="InterPro"/>
</dbReference>
<evidence type="ECO:0000256" key="3">
    <source>
        <dbReference type="ARBA" id="ARBA00022741"/>
    </source>
</evidence>
<dbReference type="Gene3D" id="3.40.50.620">
    <property type="entry name" value="HUPs"/>
    <property type="match status" value="1"/>
</dbReference>
<evidence type="ECO:0000256" key="6">
    <source>
        <dbReference type="RuleBase" id="RU003811"/>
    </source>
</evidence>
<evidence type="ECO:0000256" key="2">
    <source>
        <dbReference type="ARBA" id="ARBA00022598"/>
    </source>
</evidence>
<dbReference type="UniPathway" id="UPA00253"/>
<feature type="domain" description="NAD/GMP synthase" evidence="8">
    <location>
        <begin position="7"/>
        <end position="250"/>
    </location>
</feature>
<sequence>MQTKKVIDHIVNWLKDYATKANSKGFVVGVSGGIDSAVVSVLVAKTGLPVLVLEMPIRQKADQVDRAQGHIDFLKANFPNVEGFRVDLTPTFESFEKTTEGYKDDSPSKNLAEANTRSRLRMVTLYYYGQINGFLVTGTGNKVEDFGVGFFTKYGDGGVDISPIADLYKTQIYEIAKELGVLESIQKAKPTDGLWEVERTDEDQIGATYPELEWAMEQQKVGKTEADFEGREKEVMSIYLRFNRATQHKMNPIPVCEIPEELKLD</sequence>
<organism evidence="9 10">
    <name type="scientific">Epilithonimonas xixisoli</name>
    <dbReference type="NCBI Taxonomy" id="1476462"/>
    <lineage>
        <taxon>Bacteria</taxon>
        <taxon>Pseudomonadati</taxon>
        <taxon>Bacteroidota</taxon>
        <taxon>Flavobacteriia</taxon>
        <taxon>Flavobacteriales</taxon>
        <taxon>Weeksellaceae</taxon>
        <taxon>Chryseobacterium group</taxon>
        <taxon>Epilithonimonas</taxon>
    </lineage>
</organism>
<evidence type="ECO:0000256" key="4">
    <source>
        <dbReference type="ARBA" id="ARBA00022840"/>
    </source>
</evidence>
<proteinExistence type="inferred from homology"/>
<dbReference type="GO" id="GO:0008795">
    <property type="term" value="F:NAD+ synthase activity"/>
    <property type="evidence" value="ECO:0007669"/>
    <property type="project" value="UniProtKB-EC"/>
</dbReference>
<dbReference type="PANTHER" id="PTHR23090:SF9">
    <property type="entry name" value="GLUTAMINE-DEPENDENT NAD(+) SYNTHETASE"/>
    <property type="match status" value="1"/>
</dbReference>
<evidence type="ECO:0000256" key="7">
    <source>
        <dbReference type="RuleBase" id="RU003812"/>
    </source>
</evidence>
<dbReference type="InterPro" id="IPR014729">
    <property type="entry name" value="Rossmann-like_a/b/a_fold"/>
</dbReference>
<dbReference type="EMBL" id="SOEO01000001">
    <property type="protein sequence ID" value="TDX86616.1"/>
    <property type="molecule type" value="Genomic_DNA"/>
</dbReference>
<dbReference type="GO" id="GO:0005737">
    <property type="term" value="C:cytoplasm"/>
    <property type="evidence" value="ECO:0007669"/>
    <property type="project" value="InterPro"/>
</dbReference>
<reference evidence="9 10" key="1">
    <citation type="submission" date="2019-03" db="EMBL/GenBank/DDBJ databases">
        <title>Genomic Encyclopedia of Type Strains, Phase III (KMG-III): the genomes of soil and plant-associated and newly described type strains.</title>
        <authorList>
            <person name="Whitman W."/>
        </authorList>
    </citation>
    <scope>NUCLEOTIDE SEQUENCE [LARGE SCALE GENOMIC DNA]</scope>
    <source>
        <strain evidence="9 10">CGMCC 1.12802</strain>
    </source>
</reference>
<comment type="catalytic activity">
    <reaction evidence="7">
        <text>deamido-NAD(+) + NH4(+) + ATP = AMP + diphosphate + NAD(+) + H(+)</text>
        <dbReference type="Rhea" id="RHEA:21188"/>
        <dbReference type="ChEBI" id="CHEBI:15378"/>
        <dbReference type="ChEBI" id="CHEBI:28938"/>
        <dbReference type="ChEBI" id="CHEBI:30616"/>
        <dbReference type="ChEBI" id="CHEBI:33019"/>
        <dbReference type="ChEBI" id="CHEBI:57540"/>
        <dbReference type="ChEBI" id="CHEBI:58437"/>
        <dbReference type="ChEBI" id="CHEBI:456215"/>
        <dbReference type="EC" id="6.3.1.5"/>
    </reaction>
</comment>
<dbReference type="CDD" id="cd00553">
    <property type="entry name" value="NAD_synthase"/>
    <property type="match status" value="1"/>
</dbReference>
<evidence type="ECO:0000313" key="9">
    <source>
        <dbReference type="EMBL" id="TDX86616.1"/>
    </source>
</evidence>
<keyword evidence="2 6" id="KW-0436">Ligase</keyword>
<evidence type="ECO:0000256" key="1">
    <source>
        <dbReference type="ARBA" id="ARBA00004790"/>
    </source>
</evidence>
<protein>
    <recommendedName>
        <fullName evidence="7">NH(3)-dependent NAD(+) synthetase</fullName>
        <ecNumber evidence="7">6.3.1.5</ecNumber>
    </recommendedName>
</protein>